<dbReference type="EMBL" id="JARKNE010000010">
    <property type="protein sequence ID" value="KAK5794735.1"/>
    <property type="molecule type" value="Genomic_DNA"/>
</dbReference>
<proteinExistence type="predicted"/>
<comment type="caution">
    <text evidence="1">The sequence shown here is derived from an EMBL/GenBank/DDBJ whole genome shotgun (WGS) entry which is preliminary data.</text>
</comment>
<name>A0ABR0NI98_GOSAR</name>
<organism evidence="1 2">
    <name type="scientific">Gossypium arboreum</name>
    <name type="common">Tree cotton</name>
    <name type="synonym">Gossypium nanking</name>
    <dbReference type="NCBI Taxonomy" id="29729"/>
    <lineage>
        <taxon>Eukaryota</taxon>
        <taxon>Viridiplantae</taxon>
        <taxon>Streptophyta</taxon>
        <taxon>Embryophyta</taxon>
        <taxon>Tracheophyta</taxon>
        <taxon>Spermatophyta</taxon>
        <taxon>Magnoliopsida</taxon>
        <taxon>eudicotyledons</taxon>
        <taxon>Gunneridae</taxon>
        <taxon>Pentapetalae</taxon>
        <taxon>rosids</taxon>
        <taxon>malvids</taxon>
        <taxon>Malvales</taxon>
        <taxon>Malvaceae</taxon>
        <taxon>Malvoideae</taxon>
        <taxon>Gossypium</taxon>
    </lineage>
</organism>
<gene>
    <name evidence="1" type="ORF">PVK06_035977</name>
</gene>
<evidence type="ECO:0000313" key="1">
    <source>
        <dbReference type="EMBL" id="KAK5794735.1"/>
    </source>
</evidence>
<evidence type="ECO:0000313" key="2">
    <source>
        <dbReference type="Proteomes" id="UP001358586"/>
    </source>
</evidence>
<keyword evidence="2" id="KW-1185">Reference proteome</keyword>
<protein>
    <submittedName>
        <fullName evidence="1">Uncharacterized protein</fullName>
    </submittedName>
</protein>
<accession>A0ABR0NI98</accession>
<dbReference type="Proteomes" id="UP001358586">
    <property type="component" value="Chromosome 10"/>
</dbReference>
<reference evidence="1 2" key="1">
    <citation type="submission" date="2023-03" db="EMBL/GenBank/DDBJ databases">
        <title>WGS of Gossypium arboreum.</title>
        <authorList>
            <person name="Yu D."/>
        </authorList>
    </citation>
    <scope>NUCLEOTIDE SEQUENCE [LARGE SCALE GENOMIC DNA]</scope>
    <source>
        <tissue evidence="1">Leaf</tissue>
    </source>
</reference>
<sequence>MFIGNYRWLEKQYIFNADGTSTFSWDDYGPYGRQGYDPSDDSYNYACQVESDNQGLKGSHSTYDPYDPYFVYICKDGEILQYRARESVPVDECAKPDDVEVEEETPYTIIEHEGLEVDFNQEIEFKELSEALDVIEEISDSSERVYFHSLNQSLNNAPISCLSMKLEKVLSLFSSDPLGFQYLEQN</sequence>